<protein>
    <submittedName>
        <fullName evidence="3">Nucleotide-binding universal stress UspA family protein</fullName>
    </submittedName>
</protein>
<sequence>MFKRILLPTDGSDLSLRAVDFGIQLAKKLGASVVAFHAMEPFASAPYFSDLMIFPEDAYEKEVNERAAYYLEETRQRAEAAKVPWEGLHEYAHRPYEAIMRVAREQNCDLIVMGSHGRSGIDRLLLGSETHKLLLSAEVPVLVCH</sequence>
<keyword evidence="4" id="KW-1185">Reference proteome</keyword>
<evidence type="ECO:0000313" key="3">
    <source>
        <dbReference type="EMBL" id="MET3650610.1"/>
    </source>
</evidence>
<evidence type="ECO:0000256" key="1">
    <source>
        <dbReference type="ARBA" id="ARBA00008791"/>
    </source>
</evidence>
<dbReference type="RefSeq" id="WP_354012106.1">
    <property type="nucleotide sequence ID" value="NZ_JBEPMU010000001.1"/>
</dbReference>
<dbReference type="PANTHER" id="PTHR46268:SF6">
    <property type="entry name" value="UNIVERSAL STRESS PROTEIN UP12"/>
    <property type="match status" value="1"/>
</dbReference>
<comment type="similarity">
    <text evidence="1">Belongs to the universal stress protein A family.</text>
</comment>
<accession>A0ABV2JP41</accession>
<proteinExistence type="inferred from homology"/>
<dbReference type="Gene3D" id="3.40.50.620">
    <property type="entry name" value="HUPs"/>
    <property type="match status" value="1"/>
</dbReference>
<dbReference type="InterPro" id="IPR006016">
    <property type="entry name" value="UspA"/>
</dbReference>
<evidence type="ECO:0000259" key="2">
    <source>
        <dbReference type="Pfam" id="PF00582"/>
    </source>
</evidence>
<evidence type="ECO:0000313" key="4">
    <source>
        <dbReference type="Proteomes" id="UP001549184"/>
    </source>
</evidence>
<organism evidence="3 4">
    <name type="scientific">Dyella japonica</name>
    <dbReference type="NCBI Taxonomy" id="231455"/>
    <lineage>
        <taxon>Bacteria</taxon>
        <taxon>Pseudomonadati</taxon>
        <taxon>Pseudomonadota</taxon>
        <taxon>Gammaproteobacteria</taxon>
        <taxon>Lysobacterales</taxon>
        <taxon>Rhodanobacteraceae</taxon>
        <taxon>Dyella</taxon>
    </lineage>
</organism>
<name>A0ABV2JP41_9GAMM</name>
<dbReference type="InterPro" id="IPR006015">
    <property type="entry name" value="Universal_stress_UspA"/>
</dbReference>
<dbReference type="Pfam" id="PF00582">
    <property type="entry name" value="Usp"/>
    <property type="match status" value="1"/>
</dbReference>
<dbReference type="PRINTS" id="PR01438">
    <property type="entry name" value="UNVRSLSTRESS"/>
</dbReference>
<dbReference type="InterPro" id="IPR014729">
    <property type="entry name" value="Rossmann-like_a/b/a_fold"/>
</dbReference>
<dbReference type="EMBL" id="JBEPMU010000001">
    <property type="protein sequence ID" value="MET3650610.1"/>
    <property type="molecule type" value="Genomic_DNA"/>
</dbReference>
<dbReference type="PANTHER" id="PTHR46268">
    <property type="entry name" value="STRESS RESPONSE PROTEIN NHAX"/>
    <property type="match status" value="1"/>
</dbReference>
<dbReference type="SUPFAM" id="SSF52402">
    <property type="entry name" value="Adenine nucleotide alpha hydrolases-like"/>
    <property type="match status" value="1"/>
</dbReference>
<gene>
    <name evidence="3" type="ORF">ABIC75_000312</name>
</gene>
<feature type="domain" description="UspA" evidence="2">
    <location>
        <begin position="1"/>
        <end position="145"/>
    </location>
</feature>
<dbReference type="CDD" id="cd00293">
    <property type="entry name" value="USP-like"/>
    <property type="match status" value="1"/>
</dbReference>
<reference evidence="3 4" key="1">
    <citation type="submission" date="2024-06" db="EMBL/GenBank/DDBJ databases">
        <title>Sorghum-associated microbial communities from plants grown in Nebraska, USA.</title>
        <authorList>
            <person name="Schachtman D."/>
        </authorList>
    </citation>
    <scope>NUCLEOTIDE SEQUENCE [LARGE SCALE GENOMIC DNA]</scope>
    <source>
        <strain evidence="3 4">1073</strain>
    </source>
</reference>
<comment type="caution">
    <text evidence="3">The sequence shown here is derived from an EMBL/GenBank/DDBJ whole genome shotgun (WGS) entry which is preliminary data.</text>
</comment>
<dbReference type="Proteomes" id="UP001549184">
    <property type="component" value="Unassembled WGS sequence"/>
</dbReference>